<dbReference type="AlphaFoldDB" id="A0A318RHZ9"/>
<reference evidence="1 2" key="1">
    <citation type="submission" date="2018-06" db="EMBL/GenBank/DDBJ databases">
        <title>Genomic Encyclopedia of Type Strains, Phase IV (KMG-IV): sequencing the most valuable type-strain genomes for metagenomic binning, comparative biology and taxonomic classification.</title>
        <authorList>
            <person name="Goeker M."/>
        </authorList>
    </citation>
    <scope>NUCLEOTIDE SEQUENCE [LARGE SCALE GENOMIC DNA]</scope>
    <source>
        <strain evidence="1 2">DSM 45521</strain>
    </source>
</reference>
<dbReference type="RefSeq" id="WP_110472224.1">
    <property type="nucleotide sequence ID" value="NZ_QJSP01000019.1"/>
</dbReference>
<dbReference type="EMBL" id="QJSP01000019">
    <property type="protein sequence ID" value="PYE12987.1"/>
    <property type="molecule type" value="Genomic_DNA"/>
</dbReference>
<organism evidence="1 2">
    <name type="scientific">Williamsia limnetica</name>
    <dbReference type="NCBI Taxonomy" id="882452"/>
    <lineage>
        <taxon>Bacteria</taxon>
        <taxon>Bacillati</taxon>
        <taxon>Actinomycetota</taxon>
        <taxon>Actinomycetes</taxon>
        <taxon>Mycobacteriales</taxon>
        <taxon>Nocardiaceae</taxon>
        <taxon>Williamsia</taxon>
    </lineage>
</organism>
<protein>
    <submittedName>
        <fullName evidence="1">Uncharacterized protein DUF2617</fullName>
    </submittedName>
</protein>
<accession>A0A318RHZ9</accession>
<dbReference type="Pfam" id="PF10936">
    <property type="entry name" value="DUF2617"/>
    <property type="match status" value="1"/>
</dbReference>
<comment type="caution">
    <text evidence="1">The sequence shown here is derived from an EMBL/GenBank/DDBJ whole genome shotgun (WGS) entry which is preliminary data.</text>
</comment>
<sequence>MQSILEVPYADTGADQLCLSFDEPLLPALSTVHCAFERAGLTLRLLGASHQVRVVTADTETVETLACLPGRPPTLPTHIDAPSISFRSRIEQHDAASLTALAARVSDQALGPHSLIGHYPGHPNAFTAIIATDLGHRARWDTWHAYPQTGDVVVTSSVFEAVR</sequence>
<name>A0A318RHZ9_WILLI</name>
<evidence type="ECO:0000313" key="2">
    <source>
        <dbReference type="Proteomes" id="UP000247591"/>
    </source>
</evidence>
<evidence type="ECO:0000313" key="1">
    <source>
        <dbReference type="EMBL" id="PYE12987.1"/>
    </source>
</evidence>
<gene>
    <name evidence="1" type="ORF">DFR67_11997</name>
</gene>
<dbReference type="OrthoDB" id="4462506at2"/>
<proteinExistence type="predicted"/>
<dbReference type="Proteomes" id="UP000247591">
    <property type="component" value="Unassembled WGS sequence"/>
</dbReference>
<keyword evidence="2" id="KW-1185">Reference proteome</keyword>
<dbReference type="InterPro" id="IPR024486">
    <property type="entry name" value="DUF2617"/>
</dbReference>